<evidence type="ECO:0000256" key="9">
    <source>
        <dbReference type="ARBA" id="ARBA00022777"/>
    </source>
</evidence>
<sequence length="771" mass="89596">MDIKSKNINDGEENKLDIKKEKSNTRKLFNKKENIQYIIYILTVITLVTTILSGLEVKDNLGYVIPDRVYTQTEVAENIQNYTNLVEDYSLYYKSSKYTKDKENITKNDIEICKSELQSKADAEYEEYRNSKYNDDSFNNLTYEQQEKILNEEREKINEKYTLSDEEMTEYILNRKSNSASDLNNKIKSYVNLNFIAYDKLNDLWIGGENIDVDSIKKDSSRYFKEINIDYNGNIIEKIYVNGKEIDRNNALSRFIDKYSYGSRYFGYNSTEYNYNSEVNYNNQEKHNVAIYIWMPKELQSGDVVYESFINVQKNVSSFYLSCIVFVVFFVLLILCILYLAKYNKRLSLIENVVNRFKVYPIEYKIGGAILAWIIWHMGIRIYYNSNNYIRRLNLSSIIWATVVVVIYYFLIRIIIANYNEGTLFKNNITIKAWNYLSDVMNRGSIIRTFLIMTALYILSGLVLLFLSAWLWIWPIGIVVGIILTIIYIIMLIKDLVYLDKIMVGAKAAVEGKLNYKIEEKGRGHLRELAHDINNIKEGLRKSVENEMKSENMKTELITNVSHDLKTPLTSIINYIDLLKRENIEPENARDYVSILDKKSQRLKVLIEDLFEASKAASGAMELNIARIDIGQLLKQALGENDERFKDSKLEVKLNVPDDKVFINGDGKRLYRVFENLLSNIVKYSLSNTRVYIDMFKENDEVIIVMKNISAYELSFDTNEITNRFKRGDASRSTEGSGLGLAIAKSIVELHNGSFKIEADGDLFKSIIKLK</sequence>
<evidence type="ECO:0000313" key="18">
    <source>
        <dbReference type="Proteomes" id="UP000767334"/>
    </source>
</evidence>
<organism evidence="17 18">
    <name type="scientific">Clostridium saudiense</name>
    <dbReference type="NCBI Taxonomy" id="1414720"/>
    <lineage>
        <taxon>Bacteria</taxon>
        <taxon>Bacillati</taxon>
        <taxon>Bacillota</taxon>
        <taxon>Clostridia</taxon>
        <taxon>Eubacteriales</taxon>
        <taxon>Clostridiaceae</taxon>
        <taxon>Clostridium</taxon>
    </lineage>
</organism>
<proteinExistence type="predicted"/>
<dbReference type="InterPro" id="IPR050398">
    <property type="entry name" value="HssS/ArlS-like"/>
</dbReference>
<evidence type="ECO:0000256" key="7">
    <source>
        <dbReference type="ARBA" id="ARBA00022692"/>
    </source>
</evidence>
<dbReference type="PROSITE" id="PS50885">
    <property type="entry name" value="HAMP"/>
    <property type="match status" value="1"/>
</dbReference>
<comment type="catalytic activity">
    <reaction evidence="1">
        <text>ATP + protein L-histidine = ADP + protein N-phospho-L-histidine.</text>
        <dbReference type="EC" id="2.7.13.3"/>
    </reaction>
</comment>
<dbReference type="InterPro" id="IPR003594">
    <property type="entry name" value="HATPase_dom"/>
</dbReference>
<feature type="transmembrane region" description="Helical" evidence="14">
    <location>
        <begin position="472"/>
        <end position="493"/>
    </location>
</feature>
<keyword evidence="10" id="KW-0067">ATP-binding</keyword>
<dbReference type="InterPro" id="IPR036097">
    <property type="entry name" value="HisK_dim/P_sf"/>
</dbReference>
<feature type="domain" description="Histidine kinase" evidence="15">
    <location>
        <begin position="560"/>
        <end position="771"/>
    </location>
</feature>
<evidence type="ECO:0000256" key="8">
    <source>
        <dbReference type="ARBA" id="ARBA00022741"/>
    </source>
</evidence>
<dbReference type="EMBL" id="JACJLL010000011">
    <property type="protein sequence ID" value="MBM6818359.1"/>
    <property type="molecule type" value="Genomic_DNA"/>
</dbReference>
<feature type="transmembrane region" description="Helical" evidence="14">
    <location>
        <begin position="319"/>
        <end position="341"/>
    </location>
</feature>
<dbReference type="CDD" id="cd00082">
    <property type="entry name" value="HisKA"/>
    <property type="match status" value="1"/>
</dbReference>
<dbReference type="InterPro" id="IPR005467">
    <property type="entry name" value="His_kinase_dom"/>
</dbReference>
<dbReference type="Pfam" id="PF00512">
    <property type="entry name" value="HisKA"/>
    <property type="match status" value="1"/>
</dbReference>
<gene>
    <name evidence="17" type="ORF">H6A19_03205</name>
</gene>
<dbReference type="InterPro" id="IPR003660">
    <property type="entry name" value="HAMP_dom"/>
</dbReference>
<dbReference type="Gene3D" id="3.30.565.10">
    <property type="entry name" value="Histidine kinase-like ATPase, C-terminal domain"/>
    <property type="match status" value="1"/>
</dbReference>
<evidence type="ECO:0000313" key="17">
    <source>
        <dbReference type="EMBL" id="MBM6818359.1"/>
    </source>
</evidence>
<evidence type="ECO:0000256" key="12">
    <source>
        <dbReference type="ARBA" id="ARBA00023012"/>
    </source>
</evidence>
<dbReference type="PANTHER" id="PTHR45528:SF1">
    <property type="entry name" value="SENSOR HISTIDINE KINASE CPXA"/>
    <property type="match status" value="1"/>
</dbReference>
<feature type="transmembrane region" description="Helical" evidence="14">
    <location>
        <begin position="396"/>
        <end position="416"/>
    </location>
</feature>
<dbReference type="InterPro" id="IPR036890">
    <property type="entry name" value="HATPase_C_sf"/>
</dbReference>
<evidence type="ECO:0000256" key="10">
    <source>
        <dbReference type="ARBA" id="ARBA00022840"/>
    </source>
</evidence>
<comment type="caution">
    <text evidence="17">The sequence shown here is derived from an EMBL/GenBank/DDBJ whole genome shotgun (WGS) entry which is preliminary data.</text>
</comment>
<dbReference type="PROSITE" id="PS50109">
    <property type="entry name" value="HIS_KIN"/>
    <property type="match status" value="1"/>
</dbReference>
<evidence type="ECO:0000256" key="3">
    <source>
        <dbReference type="ARBA" id="ARBA00012438"/>
    </source>
</evidence>
<dbReference type="RefSeq" id="WP_204571875.1">
    <property type="nucleotide sequence ID" value="NZ_JACJLL010000011.1"/>
</dbReference>
<name>A0ABS2FD74_9CLOT</name>
<keyword evidence="12" id="KW-0902">Two-component regulatory system</keyword>
<feature type="transmembrane region" description="Helical" evidence="14">
    <location>
        <begin position="362"/>
        <end position="384"/>
    </location>
</feature>
<keyword evidence="9" id="KW-0418">Kinase</keyword>
<feature type="transmembrane region" description="Helical" evidence="14">
    <location>
        <begin position="446"/>
        <end position="466"/>
    </location>
</feature>
<evidence type="ECO:0000256" key="4">
    <source>
        <dbReference type="ARBA" id="ARBA00022475"/>
    </source>
</evidence>
<evidence type="ECO:0000256" key="6">
    <source>
        <dbReference type="ARBA" id="ARBA00022679"/>
    </source>
</evidence>
<evidence type="ECO:0000256" key="5">
    <source>
        <dbReference type="ARBA" id="ARBA00022553"/>
    </source>
</evidence>
<keyword evidence="7 14" id="KW-0812">Transmembrane</keyword>
<dbReference type="SUPFAM" id="SSF55874">
    <property type="entry name" value="ATPase domain of HSP90 chaperone/DNA topoisomerase II/histidine kinase"/>
    <property type="match status" value="1"/>
</dbReference>
<dbReference type="SUPFAM" id="SSF47384">
    <property type="entry name" value="Homodimeric domain of signal transducing histidine kinase"/>
    <property type="match status" value="1"/>
</dbReference>
<evidence type="ECO:0000256" key="1">
    <source>
        <dbReference type="ARBA" id="ARBA00000085"/>
    </source>
</evidence>
<evidence type="ECO:0000259" key="15">
    <source>
        <dbReference type="PROSITE" id="PS50109"/>
    </source>
</evidence>
<dbReference type="Proteomes" id="UP000767334">
    <property type="component" value="Unassembled WGS sequence"/>
</dbReference>
<evidence type="ECO:0000256" key="11">
    <source>
        <dbReference type="ARBA" id="ARBA00022989"/>
    </source>
</evidence>
<feature type="transmembrane region" description="Helical" evidence="14">
    <location>
        <begin position="37"/>
        <end position="55"/>
    </location>
</feature>
<dbReference type="SMART" id="SM00388">
    <property type="entry name" value="HisKA"/>
    <property type="match status" value="1"/>
</dbReference>
<evidence type="ECO:0000259" key="16">
    <source>
        <dbReference type="PROSITE" id="PS50885"/>
    </source>
</evidence>
<keyword evidence="4" id="KW-1003">Cell membrane</keyword>
<dbReference type="Gene3D" id="1.10.287.130">
    <property type="match status" value="1"/>
</dbReference>
<keyword evidence="8" id="KW-0547">Nucleotide-binding</keyword>
<keyword evidence="11 14" id="KW-1133">Transmembrane helix</keyword>
<evidence type="ECO:0000256" key="13">
    <source>
        <dbReference type="ARBA" id="ARBA00023136"/>
    </source>
</evidence>
<dbReference type="PANTHER" id="PTHR45528">
    <property type="entry name" value="SENSOR HISTIDINE KINASE CPXA"/>
    <property type="match status" value="1"/>
</dbReference>
<feature type="domain" description="HAMP" evidence="16">
    <location>
        <begin position="499"/>
        <end position="545"/>
    </location>
</feature>
<evidence type="ECO:0000256" key="14">
    <source>
        <dbReference type="SAM" id="Phobius"/>
    </source>
</evidence>
<dbReference type="SMART" id="SM00387">
    <property type="entry name" value="HATPase_c"/>
    <property type="match status" value="1"/>
</dbReference>
<evidence type="ECO:0000256" key="2">
    <source>
        <dbReference type="ARBA" id="ARBA00004651"/>
    </source>
</evidence>
<dbReference type="EC" id="2.7.13.3" evidence="3"/>
<keyword evidence="13 14" id="KW-0472">Membrane</keyword>
<accession>A0ABS2FD74</accession>
<keyword evidence="6" id="KW-0808">Transferase</keyword>
<dbReference type="InterPro" id="IPR003661">
    <property type="entry name" value="HisK_dim/P_dom"/>
</dbReference>
<keyword evidence="18" id="KW-1185">Reference proteome</keyword>
<dbReference type="Pfam" id="PF02518">
    <property type="entry name" value="HATPase_c"/>
    <property type="match status" value="1"/>
</dbReference>
<keyword evidence="5" id="KW-0597">Phosphoprotein</keyword>
<comment type="subcellular location">
    <subcellularLocation>
        <location evidence="2">Cell membrane</location>
        <topology evidence="2">Multi-pass membrane protein</topology>
    </subcellularLocation>
</comment>
<protein>
    <recommendedName>
        <fullName evidence="3">histidine kinase</fullName>
        <ecNumber evidence="3">2.7.13.3</ecNumber>
    </recommendedName>
</protein>
<reference evidence="17 18" key="1">
    <citation type="journal article" date="2021" name="Sci. Rep.">
        <title>The distribution of antibiotic resistance genes in chicken gut microbiota commensals.</title>
        <authorList>
            <person name="Juricova H."/>
            <person name="Matiasovicova J."/>
            <person name="Kubasova T."/>
            <person name="Cejkova D."/>
            <person name="Rychlik I."/>
        </authorList>
    </citation>
    <scope>NUCLEOTIDE SEQUENCE [LARGE SCALE GENOMIC DNA]</scope>
    <source>
        <strain evidence="17 18">An435</strain>
    </source>
</reference>